<evidence type="ECO:0008006" key="6">
    <source>
        <dbReference type="Google" id="ProtNLM"/>
    </source>
</evidence>
<dbReference type="SMART" id="SM00733">
    <property type="entry name" value="Mterf"/>
    <property type="match status" value="5"/>
</dbReference>
<keyword evidence="2" id="KW-0804">Transcription</keyword>
<gene>
    <name evidence="4" type="ORF">Nepgr_023492</name>
</gene>
<comment type="caution">
    <text evidence="4">The sequence shown here is derived from an EMBL/GenBank/DDBJ whole genome shotgun (WGS) entry which is preliminary data.</text>
</comment>
<dbReference type="PANTHER" id="PTHR13068:SF113">
    <property type="entry name" value="TRANSCRIPTION TERMINATION FACTOR MTEF18, MITOCHONDRIAL"/>
    <property type="match status" value="1"/>
</dbReference>
<dbReference type="PANTHER" id="PTHR13068">
    <property type="entry name" value="CGI-12 PROTEIN-RELATED"/>
    <property type="match status" value="1"/>
</dbReference>
<keyword evidence="3" id="KW-0809">Transit peptide</keyword>
<dbReference type="InterPro" id="IPR003690">
    <property type="entry name" value="MTERF"/>
</dbReference>
<keyword evidence="5" id="KW-1185">Reference proteome</keyword>
<evidence type="ECO:0000256" key="3">
    <source>
        <dbReference type="ARBA" id="ARBA00022946"/>
    </source>
</evidence>
<dbReference type="Proteomes" id="UP001279734">
    <property type="component" value="Unassembled WGS sequence"/>
</dbReference>
<keyword evidence="2" id="KW-0806">Transcription termination</keyword>
<protein>
    <recommendedName>
        <fullName evidence="6">Transcription termination factor MTEF18, mitochondrial</fullName>
    </recommendedName>
</protein>
<dbReference type="FunFam" id="1.25.70.10:FF:000017">
    <property type="entry name" value="Transcription termination factor MTEF18, mitochondrial"/>
    <property type="match status" value="1"/>
</dbReference>
<dbReference type="GO" id="GO:0006353">
    <property type="term" value="P:DNA-templated transcription termination"/>
    <property type="evidence" value="ECO:0007669"/>
    <property type="project" value="UniProtKB-KW"/>
</dbReference>
<reference evidence="4" key="1">
    <citation type="submission" date="2023-05" db="EMBL/GenBank/DDBJ databases">
        <title>Nepenthes gracilis genome sequencing.</title>
        <authorList>
            <person name="Fukushima K."/>
        </authorList>
    </citation>
    <scope>NUCLEOTIDE SEQUENCE</scope>
    <source>
        <strain evidence="4">SING2019-196</strain>
    </source>
</reference>
<dbReference type="Gene3D" id="1.25.70.10">
    <property type="entry name" value="Transcription termination factor 3, mitochondrial"/>
    <property type="match status" value="2"/>
</dbReference>
<sequence>MPSPHLRLHCLSSLRCHVNSAPKSKLPTLPKIPSKYRSLAIRQAQKALADYLHTTRALPFAYADYISKNSHYSLSGIISKVHFSAPTFSRSVQKFLMYNPINEFEFFYESIGIGYREIDGFLKPNLFFFSEDSSPLNAACALAGFGFPWNKLGRLCKGEVSIFGKTPEFLADRINGLKAAGFSNFPVIGICLAFPFVLSGGSELSGEINRLLDDLKRVLIEFDLEGSIEGNAEAWYEVCGKIRVFYDLGVEKGEIGELMGRNRHIFLEHRKEVLVEKIEFFCRLGVSKEEVCLLLLETPEILRIDLKNPTISVLGFLKHFGMQEKMLKLIAQKYSYVLGMNKMANLPYILRAMNLHEWAFDEIKKGGYQLLANYSLSSPDESTHETYLESLEKIRCTKTPYHTISKLNFLHGIGFGENSFTIKLLANVHGTSSVLQERFDCLLHAGIEFSKLCKMISLSPKILNQDANILRRKLNFLQEIGSSLQYLDVFPAYLLYDLERRIKPRYKFHVWLTEKGLCMKSYSIASMIATSEKSFLARLAGIHPTALTQWLEHFAYKNQNRDSRE</sequence>
<keyword evidence="2" id="KW-0805">Transcription regulation</keyword>
<name>A0AAD3T1B7_NEPGR</name>
<dbReference type="AlphaFoldDB" id="A0AAD3T1B7"/>
<dbReference type="Pfam" id="PF02536">
    <property type="entry name" value="mTERF"/>
    <property type="match status" value="2"/>
</dbReference>
<proteinExistence type="inferred from homology"/>
<organism evidence="4 5">
    <name type="scientific">Nepenthes gracilis</name>
    <name type="common">Slender pitcher plant</name>
    <dbReference type="NCBI Taxonomy" id="150966"/>
    <lineage>
        <taxon>Eukaryota</taxon>
        <taxon>Viridiplantae</taxon>
        <taxon>Streptophyta</taxon>
        <taxon>Embryophyta</taxon>
        <taxon>Tracheophyta</taxon>
        <taxon>Spermatophyta</taxon>
        <taxon>Magnoliopsida</taxon>
        <taxon>eudicotyledons</taxon>
        <taxon>Gunneridae</taxon>
        <taxon>Pentapetalae</taxon>
        <taxon>Caryophyllales</taxon>
        <taxon>Nepenthaceae</taxon>
        <taxon>Nepenthes</taxon>
    </lineage>
</organism>
<dbReference type="InterPro" id="IPR038538">
    <property type="entry name" value="MTERF_sf"/>
</dbReference>
<evidence type="ECO:0000313" key="4">
    <source>
        <dbReference type="EMBL" id="GMH21650.1"/>
    </source>
</evidence>
<dbReference type="EMBL" id="BSYO01000023">
    <property type="protein sequence ID" value="GMH21650.1"/>
    <property type="molecule type" value="Genomic_DNA"/>
</dbReference>
<comment type="similarity">
    <text evidence="1">Belongs to the mTERF family.</text>
</comment>
<evidence type="ECO:0000313" key="5">
    <source>
        <dbReference type="Proteomes" id="UP001279734"/>
    </source>
</evidence>
<dbReference type="GO" id="GO:0003676">
    <property type="term" value="F:nucleic acid binding"/>
    <property type="evidence" value="ECO:0007669"/>
    <property type="project" value="InterPro"/>
</dbReference>
<evidence type="ECO:0000256" key="1">
    <source>
        <dbReference type="ARBA" id="ARBA00007692"/>
    </source>
</evidence>
<accession>A0AAD3T1B7</accession>
<evidence type="ECO:0000256" key="2">
    <source>
        <dbReference type="ARBA" id="ARBA00022472"/>
    </source>
</evidence>